<dbReference type="AlphaFoldDB" id="R7TC56"/>
<dbReference type="EMBL" id="AMQN01013976">
    <property type="status" value="NOT_ANNOTATED_CDS"/>
    <property type="molecule type" value="Genomic_DNA"/>
</dbReference>
<dbReference type="STRING" id="283909.R7TC56"/>
<name>R7TC56_CAPTE</name>
<accession>R7TC56</accession>
<organism evidence="1">
    <name type="scientific">Capitella teleta</name>
    <name type="common">Polychaete worm</name>
    <dbReference type="NCBI Taxonomy" id="283909"/>
    <lineage>
        <taxon>Eukaryota</taxon>
        <taxon>Metazoa</taxon>
        <taxon>Spiralia</taxon>
        <taxon>Lophotrochozoa</taxon>
        <taxon>Annelida</taxon>
        <taxon>Polychaeta</taxon>
        <taxon>Sedentaria</taxon>
        <taxon>Scolecida</taxon>
        <taxon>Capitellidae</taxon>
        <taxon>Capitella</taxon>
    </lineage>
</organism>
<dbReference type="EnsemblMetazoa" id="CapteT212003">
    <property type="protein sequence ID" value="CapteP212003"/>
    <property type="gene ID" value="CapteG212003"/>
</dbReference>
<evidence type="ECO:0000313" key="3">
    <source>
        <dbReference type="Proteomes" id="UP000014760"/>
    </source>
</evidence>
<keyword evidence="3" id="KW-1185">Reference proteome</keyword>
<reference evidence="3" key="1">
    <citation type="submission" date="2012-12" db="EMBL/GenBank/DDBJ databases">
        <authorList>
            <person name="Hellsten U."/>
            <person name="Grimwood J."/>
            <person name="Chapman J.A."/>
            <person name="Shapiro H."/>
            <person name="Aerts A."/>
            <person name="Otillar R.P."/>
            <person name="Terry A.Y."/>
            <person name="Boore J.L."/>
            <person name="Simakov O."/>
            <person name="Marletaz F."/>
            <person name="Cho S.-J."/>
            <person name="Edsinger-Gonzales E."/>
            <person name="Havlak P."/>
            <person name="Kuo D.-H."/>
            <person name="Larsson T."/>
            <person name="Lv J."/>
            <person name="Arendt D."/>
            <person name="Savage R."/>
            <person name="Osoegawa K."/>
            <person name="de Jong P."/>
            <person name="Lindberg D.R."/>
            <person name="Seaver E.C."/>
            <person name="Weisblat D.A."/>
            <person name="Putnam N.H."/>
            <person name="Grigoriev I.V."/>
            <person name="Rokhsar D.S."/>
        </authorList>
    </citation>
    <scope>NUCLEOTIDE SEQUENCE</scope>
    <source>
        <strain evidence="3">I ESC-2004</strain>
    </source>
</reference>
<reference evidence="1 3" key="2">
    <citation type="journal article" date="2013" name="Nature">
        <title>Insights into bilaterian evolution from three spiralian genomes.</title>
        <authorList>
            <person name="Simakov O."/>
            <person name="Marletaz F."/>
            <person name="Cho S.J."/>
            <person name="Edsinger-Gonzales E."/>
            <person name="Havlak P."/>
            <person name="Hellsten U."/>
            <person name="Kuo D.H."/>
            <person name="Larsson T."/>
            <person name="Lv J."/>
            <person name="Arendt D."/>
            <person name="Savage R."/>
            <person name="Osoegawa K."/>
            <person name="de Jong P."/>
            <person name="Grimwood J."/>
            <person name="Chapman J.A."/>
            <person name="Shapiro H."/>
            <person name="Aerts A."/>
            <person name="Otillar R.P."/>
            <person name="Terry A.Y."/>
            <person name="Boore J.L."/>
            <person name="Grigoriev I.V."/>
            <person name="Lindberg D.R."/>
            <person name="Seaver E.C."/>
            <person name="Weisblat D.A."/>
            <person name="Putnam N.H."/>
            <person name="Rokhsar D.S."/>
        </authorList>
    </citation>
    <scope>NUCLEOTIDE SEQUENCE</scope>
    <source>
        <strain evidence="1 3">I ESC-2004</strain>
    </source>
</reference>
<dbReference type="HOGENOM" id="CLU_977429_0_0_1"/>
<dbReference type="EMBL" id="KB310648">
    <property type="protein sequence ID" value="ELT91092.1"/>
    <property type="molecule type" value="Genomic_DNA"/>
</dbReference>
<evidence type="ECO:0000313" key="1">
    <source>
        <dbReference type="EMBL" id="ELT91092.1"/>
    </source>
</evidence>
<proteinExistence type="predicted"/>
<gene>
    <name evidence="1" type="ORF">CAPTEDRAFT_212003</name>
</gene>
<reference evidence="2" key="3">
    <citation type="submission" date="2015-06" db="UniProtKB">
        <authorList>
            <consortium name="EnsemblMetazoa"/>
        </authorList>
    </citation>
    <scope>IDENTIFICATION</scope>
</reference>
<sequence length="285" mass="31179">MAKAEPIWSLMTSFCDVIFFGWLYQIIRITVECSEQLHTPARSVCTWGSSRSADTAAADPADPKLAGDSFFMASDLPASSADQMPSSAPFYRPVVLPPRDSESLRFFSGICSRQEAARRQALEGVCKNFENWLGGFGSPKELILPQANGGAAAGAGGGDLKALIVEQMPDLLRHAEMCPFPDARERCCDILNDLEVSVNVMRDKSCDSARGVSIELLVMVSCYLVDYVTYIQAVVTWEDHKSTNYQPIIYHDLSIDTSNECDADLKLQLDEATSSIAALSRLTSV</sequence>
<evidence type="ECO:0000313" key="2">
    <source>
        <dbReference type="EnsemblMetazoa" id="CapteP212003"/>
    </source>
</evidence>
<dbReference type="EMBL" id="AMQN01013977">
    <property type="status" value="NOT_ANNOTATED_CDS"/>
    <property type="molecule type" value="Genomic_DNA"/>
</dbReference>
<protein>
    <submittedName>
        <fullName evidence="1 2">Uncharacterized protein</fullName>
    </submittedName>
</protein>
<dbReference type="Proteomes" id="UP000014760">
    <property type="component" value="Unassembled WGS sequence"/>
</dbReference>
<dbReference type="OrthoDB" id="337464at2759"/>